<gene>
    <name evidence="3" type="ORF">CPELLU_LOCUS4119</name>
</gene>
<protein>
    <submittedName>
        <fullName evidence="3">23504_t:CDS:1</fullName>
    </submittedName>
</protein>
<feature type="compositionally biased region" description="Polar residues" evidence="1">
    <location>
        <begin position="335"/>
        <end position="359"/>
    </location>
</feature>
<dbReference type="InterPro" id="IPR011993">
    <property type="entry name" value="PH-like_dom_sf"/>
</dbReference>
<name>A0A9N9APK4_9GLOM</name>
<feature type="region of interest" description="Disordered" evidence="1">
    <location>
        <begin position="1"/>
        <end position="130"/>
    </location>
</feature>
<feature type="region of interest" description="Disordered" evidence="1">
    <location>
        <begin position="335"/>
        <end position="372"/>
    </location>
</feature>
<dbReference type="SUPFAM" id="SSF50729">
    <property type="entry name" value="PH domain-like"/>
    <property type="match status" value="1"/>
</dbReference>
<feature type="compositionally biased region" description="Low complexity" evidence="1">
    <location>
        <begin position="11"/>
        <end position="40"/>
    </location>
</feature>
<reference evidence="3" key="1">
    <citation type="submission" date="2021-06" db="EMBL/GenBank/DDBJ databases">
        <authorList>
            <person name="Kallberg Y."/>
            <person name="Tangrot J."/>
            <person name="Rosling A."/>
        </authorList>
    </citation>
    <scope>NUCLEOTIDE SEQUENCE</scope>
    <source>
        <strain evidence="3">FL966</strain>
    </source>
</reference>
<keyword evidence="4" id="KW-1185">Reference proteome</keyword>
<comment type="caution">
    <text evidence="3">The sequence shown here is derived from an EMBL/GenBank/DDBJ whole genome shotgun (WGS) entry which is preliminary data.</text>
</comment>
<dbReference type="OrthoDB" id="6244550at2759"/>
<dbReference type="SUPFAM" id="SSF48065">
    <property type="entry name" value="DBL homology domain (DH-domain)"/>
    <property type="match status" value="1"/>
</dbReference>
<feature type="compositionally biased region" description="Low complexity" evidence="1">
    <location>
        <begin position="106"/>
        <end position="130"/>
    </location>
</feature>
<evidence type="ECO:0000256" key="1">
    <source>
        <dbReference type="SAM" id="MobiDB-lite"/>
    </source>
</evidence>
<accession>A0A9N9APK4</accession>
<evidence type="ECO:0000259" key="2">
    <source>
        <dbReference type="PROSITE" id="PS50010"/>
    </source>
</evidence>
<dbReference type="EMBL" id="CAJVQA010002113">
    <property type="protein sequence ID" value="CAG8537065.1"/>
    <property type="molecule type" value="Genomic_DNA"/>
</dbReference>
<feature type="domain" description="DH" evidence="2">
    <location>
        <begin position="169"/>
        <end position="332"/>
    </location>
</feature>
<dbReference type="Gene3D" id="2.30.29.30">
    <property type="entry name" value="Pleckstrin-homology domain (PH domain)/Phosphotyrosine-binding domain (PTB)"/>
    <property type="match status" value="1"/>
</dbReference>
<dbReference type="AlphaFoldDB" id="A0A9N9APK4"/>
<organism evidence="3 4">
    <name type="scientific">Cetraspora pellucida</name>
    <dbReference type="NCBI Taxonomy" id="1433469"/>
    <lineage>
        <taxon>Eukaryota</taxon>
        <taxon>Fungi</taxon>
        <taxon>Fungi incertae sedis</taxon>
        <taxon>Mucoromycota</taxon>
        <taxon>Glomeromycotina</taxon>
        <taxon>Glomeromycetes</taxon>
        <taxon>Diversisporales</taxon>
        <taxon>Gigasporaceae</taxon>
        <taxon>Cetraspora</taxon>
    </lineage>
</organism>
<dbReference type="PROSITE" id="PS50010">
    <property type="entry name" value="DH_2"/>
    <property type="match status" value="1"/>
</dbReference>
<proteinExistence type="predicted"/>
<dbReference type="Gene3D" id="1.20.900.10">
    <property type="entry name" value="Dbl homology (DH) domain"/>
    <property type="match status" value="1"/>
</dbReference>
<dbReference type="Pfam" id="PF00621">
    <property type="entry name" value="RhoGEF"/>
    <property type="match status" value="1"/>
</dbReference>
<dbReference type="Proteomes" id="UP000789759">
    <property type="component" value="Unassembled WGS sequence"/>
</dbReference>
<dbReference type="InterPro" id="IPR000219">
    <property type="entry name" value="DH_dom"/>
</dbReference>
<sequence length="775" mass="87598">MDPSLYNFQQSPLMSPNIPSLPNSLPNSLMPPNSPSYPTSPNSPPKSPLMPPNLPPKSPLMPPNLPPKSPLMAPSISPRSPPGVPPSPSMYSNLPPKSPYMPSNLSPKSPYMPSSLSSKSPYTSPTLSPSNSISYSMSPLMPPSSTFSKSPLMSPNQYVKSDTSPLTILIETEEEYLADLKSLLQRVTTCWNNENPPPKKLDNMFCLIDKKLNKIKQDPQSTQSFVDILMNWIDKMEKPYTTYCQGYIRGIESLPEIEGNITLQQTLNDISSEKNQLRTLESFFELPLKRIHYYKKFYSRQLRNSEPGSSDNMNFTNAIQRIDSLIEVAKRARCSQNSNDLPTSPTNQPSAPSDNSQVDMDQPGSPGSPVKKIGTLSELELCLDTTRTIDFITLKTKQIKIDLLPPRLPFNRELILDADFTIVNEDYESDSSPNNFVKAHLFLLTDLLLVCQQLSPEEKEINPNKEFNLMHPPFSGRHLSINDNYDGKEGLFDNYIEFLVALFFKDLVILTENREQKEMWLRELNRMINFTIQAAKSRPPTNSGLNIYGQQNLSNTRLSIPQNPPSPQTPLIKKSLSTGNLPGDYRLQPPAGSHMSHPNYGQNELNVTQYERFPRTASTISQDNELKIAQRFPRTTSTISQDNELKVAQRFPRTTSMRSQEHLREVEHNVTEVIKAKCKVFLQKDHGVWKNFGWGDMTLNLESPSRNKRIIIDIDKPKISRFVDAIVSESGVQKTGKCKVAITVSNERSPVPSIYLMQMKDDKIANEVYKYIRKP</sequence>
<feature type="compositionally biased region" description="Polar residues" evidence="1">
    <location>
        <begin position="1"/>
        <end position="10"/>
    </location>
</feature>
<dbReference type="InterPro" id="IPR035899">
    <property type="entry name" value="DBL_dom_sf"/>
</dbReference>
<dbReference type="GO" id="GO:0005085">
    <property type="term" value="F:guanyl-nucleotide exchange factor activity"/>
    <property type="evidence" value="ECO:0007669"/>
    <property type="project" value="InterPro"/>
</dbReference>
<feature type="compositionally biased region" description="Pro residues" evidence="1">
    <location>
        <begin position="79"/>
        <end position="88"/>
    </location>
</feature>
<feature type="compositionally biased region" description="Pro residues" evidence="1">
    <location>
        <begin position="41"/>
        <end position="69"/>
    </location>
</feature>
<evidence type="ECO:0000313" key="4">
    <source>
        <dbReference type="Proteomes" id="UP000789759"/>
    </source>
</evidence>
<evidence type="ECO:0000313" key="3">
    <source>
        <dbReference type="EMBL" id="CAG8537065.1"/>
    </source>
</evidence>